<reference evidence="2 3" key="1">
    <citation type="submission" date="2009-02" db="EMBL/GenBank/DDBJ databases">
        <authorList>
            <person name="Fulton L."/>
            <person name="Clifton S."/>
            <person name="Fulton B."/>
            <person name="Xu J."/>
            <person name="Minx P."/>
            <person name="Pepin K.H."/>
            <person name="Johnson M."/>
            <person name="Bhonagiri V."/>
            <person name="Nash W.E."/>
            <person name="Mardis E.R."/>
            <person name="Wilson R.K."/>
        </authorList>
    </citation>
    <scope>NUCLEOTIDE SEQUENCE [LARGE SCALE GENOMIC DNA]</scope>
    <source>
        <strain evidence="2 3">DSM 16841</strain>
    </source>
</reference>
<sequence>MITTFIYRRERVMSTNPTKRIEEIDRRLEELPKGTLTYKKIKGKEQPYIQRTIDGKSVSYYVKVSEREQVFMEFEERTKLQEEKKHLTAYVEGLKDILKHNPYLSAQVVIGYQDFGDFYLWTAVLCR</sequence>
<dbReference type="Proteomes" id="UP000003561">
    <property type="component" value="Unassembled WGS sequence"/>
</dbReference>
<dbReference type="AlphaFoldDB" id="C0FZF3"/>
<feature type="domain" description="DUF6788" evidence="1">
    <location>
        <begin position="19"/>
        <end position="68"/>
    </location>
</feature>
<reference evidence="2 3" key="2">
    <citation type="submission" date="2009-03" db="EMBL/GenBank/DDBJ databases">
        <title>Draft genome sequence of Roseburia inulinivorans (DSM 16841).</title>
        <authorList>
            <person name="Sudarsanam P."/>
            <person name="Ley R."/>
            <person name="Guruge J."/>
            <person name="Turnbaugh P.J."/>
            <person name="Mahowald M."/>
            <person name="Liep D."/>
            <person name="Gordon J."/>
        </authorList>
    </citation>
    <scope>NUCLEOTIDE SEQUENCE [LARGE SCALE GENOMIC DNA]</scope>
    <source>
        <strain evidence="2 3">DSM 16841</strain>
    </source>
</reference>
<accession>C0FZF3</accession>
<proteinExistence type="predicted"/>
<dbReference type="InterPro" id="IPR046738">
    <property type="entry name" value="DUF6788"/>
</dbReference>
<name>C0FZF3_9FIRM</name>
<organism evidence="2 3">
    <name type="scientific">Roseburia inulinivorans DSM 16841</name>
    <dbReference type="NCBI Taxonomy" id="622312"/>
    <lineage>
        <taxon>Bacteria</taxon>
        <taxon>Bacillati</taxon>
        <taxon>Bacillota</taxon>
        <taxon>Clostridia</taxon>
        <taxon>Lachnospirales</taxon>
        <taxon>Lachnospiraceae</taxon>
        <taxon>Roseburia</taxon>
    </lineage>
</organism>
<evidence type="ECO:0000313" key="3">
    <source>
        <dbReference type="Proteomes" id="UP000003561"/>
    </source>
</evidence>
<gene>
    <name evidence="2" type="ORF">ROSEINA2194_04150</name>
</gene>
<dbReference type="EMBL" id="ACFY01000165">
    <property type="protein sequence ID" value="EEG92059.1"/>
    <property type="molecule type" value="Genomic_DNA"/>
</dbReference>
<protein>
    <recommendedName>
        <fullName evidence="1">DUF6788 domain-containing protein</fullName>
    </recommendedName>
</protein>
<comment type="caution">
    <text evidence="2">The sequence shown here is derived from an EMBL/GenBank/DDBJ whole genome shotgun (WGS) entry which is preliminary data.</text>
</comment>
<evidence type="ECO:0000259" key="1">
    <source>
        <dbReference type="Pfam" id="PF20586"/>
    </source>
</evidence>
<dbReference type="Pfam" id="PF20586">
    <property type="entry name" value="DUF6788"/>
    <property type="match status" value="1"/>
</dbReference>
<evidence type="ECO:0000313" key="2">
    <source>
        <dbReference type="EMBL" id="EEG92059.1"/>
    </source>
</evidence>